<dbReference type="EMBL" id="UINC01167725">
    <property type="protein sequence ID" value="SVD70389.1"/>
    <property type="molecule type" value="Genomic_DNA"/>
</dbReference>
<dbReference type="GO" id="GO:0005829">
    <property type="term" value="C:cytosol"/>
    <property type="evidence" value="ECO:0007669"/>
    <property type="project" value="TreeGrafter"/>
</dbReference>
<dbReference type="CDD" id="cd00448">
    <property type="entry name" value="YjgF_YER057c_UK114_family"/>
    <property type="match status" value="1"/>
</dbReference>
<reference evidence="1" key="1">
    <citation type="submission" date="2018-05" db="EMBL/GenBank/DDBJ databases">
        <authorList>
            <person name="Lanie J.A."/>
            <person name="Ng W.-L."/>
            <person name="Kazmierczak K.M."/>
            <person name="Andrzejewski T.M."/>
            <person name="Davidsen T.M."/>
            <person name="Wayne K.J."/>
            <person name="Tettelin H."/>
            <person name="Glass J.I."/>
            <person name="Rusch D."/>
            <person name="Podicherti R."/>
            <person name="Tsui H.-C.T."/>
            <person name="Winkler M.E."/>
        </authorList>
    </citation>
    <scope>NUCLEOTIDE SEQUENCE</scope>
</reference>
<dbReference type="AlphaFoldDB" id="A0A382XHT6"/>
<dbReference type="Gene3D" id="3.30.1330.40">
    <property type="entry name" value="RutC-like"/>
    <property type="match status" value="1"/>
</dbReference>
<dbReference type="GO" id="GO:0005739">
    <property type="term" value="C:mitochondrion"/>
    <property type="evidence" value="ECO:0007669"/>
    <property type="project" value="TreeGrafter"/>
</dbReference>
<sequence length="156" mass="17034">MKKLIIITSLLVVSHSINAKTTPEIERFNPEGLSQPGGYSQVVTVKGDYKTIHLGGKAGIFKDDTFPETLEEQSDLTFENIRIALAAAGASPKNVVDIQIYIVNLEDIDFDTNPVYEDVRNFFPSDHKPTSMVIGVSALAYPGLLVEINVKAVVAE</sequence>
<dbReference type="Pfam" id="PF01042">
    <property type="entry name" value="Ribonuc_L-PSP"/>
    <property type="match status" value="1"/>
</dbReference>
<proteinExistence type="predicted"/>
<dbReference type="PANTHER" id="PTHR11803:SF39">
    <property type="entry name" value="2-IMINOBUTANOATE_2-IMINOPROPANOATE DEAMINASE"/>
    <property type="match status" value="1"/>
</dbReference>
<dbReference type="InterPro" id="IPR006175">
    <property type="entry name" value="YjgF/YER057c/UK114"/>
</dbReference>
<organism evidence="1">
    <name type="scientific">marine metagenome</name>
    <dbReference type="NCBI Taxonomy" id="408172"/>
    <lineage>
        <taxon>unclassified sequences</taxon>
        <taxon>metagenomes</taxon>
        <taxon>ecological metagenomes</taxon>
    </lineage>
</organism>
<accession>A0A382XHT6</accession>
<gene>
    <name evidence="1" type="ORF">METZ01_LOCUS423243</name>
</gene>
<dbReference type="InterPro" id="IPR035959">
    <property type="entry name" value="RutC-like_sf"/>
</dbReference>
<dbReference type="PANTHER" id="PTHR11803">
    <property type="entry name" value="2-IMINOBUTANOATE/2-IMINOPROPANOATE DEAMINASE RIDA"/>
    <property type="match status" value="1"/>
</dbReference>
<dbReference type="SUPFAM" id="SSF55298">
    <property type="entry name" value="YjgF-like"/>
    <property type="match status" value="1"/>
</dbReference>
<name>A0A382XHT6_9ZZZZ</name>
<dbReference type="GO" id="GO:0019239">
    <property type="term" value="F:deaminase activity"/>
    <property type="evidence" value="ECO:0007669"/>
    <property type="project" value="TreeGrafter"/>
</dbReference>
<evidence type="ECO:0000313" key="1">
    <source>
        <dbReference type="EMBL" id="SVD70389.1"/>
    </source>
</evidence>
<protein>
    <submittedName>
        <fullName evidence="1">Uncharacterized protein</fullName>
    </submittedName>
</protein>